<dbReference type="FunFam" id="1.10.10.10:FF:000001">
    <property type="entry name" value="LysR family transcriptional regulator"/>
    <property type="match status" value="1"/>
</dbReference>
<evidence type="ECO:0000313" key="6">
    <source>
        <dbReference type="EMBL" id="ALS99573.1"/>
    </source>
</evidence>
<protein>
    <submittedName>
        <fullName evidence="6">LysR family transcriptional regulator</fullName>
    </submittedName>
</protein>
<accession>A0A0U3BD28</accession>
<proteinExistence type="inferred from homology"/>
<dbReference type="Pfam" id="PF03466">
    <property type="entry name" value="LysR_substrate"/>
    <property type="match status" value="1"/>
</dbReference>
<dbReference type="Gene3D" id="1.10.10.10">
    <property type="entry name" value="Winged helix-like DNA-binding domain superfamily/Winged helix DNA-binding domain"/>
    <property type="match status" value="1"/>
</dbReference>
<dbReference type="PANTHER" id="PTHR30537">
    <property type="entry name" value="HTH-TYPE TRANSCRIPTIONAL REGULATOR"/>
    <property type="match status" value="1"/>
</dbReference>
<dbReference type="GO" id="GO:0003700">
    <property type="term" value="F:DNA-binding transcription factor activity"/>
    <property type="evidence" value="ECO:0007669"/>
    <property type="project" value="InterPro"/>
</dbReference>
<dbReference type="KEGG" id="lal:AT746_15785"/>
<evidence type="ECO:0000313" key="7">
    <source>
        <dbReference type="Proteomes" id="UP000068447"/>
    </source>
</evidence>
<dbReference type="PANTHER" id="PTHR30537:SF5">
    <property type="entry name" value="HTH-TYPE TRANSCRIPTIONAL ACTIVATOR TTDR-RELATED"/>
    <property type="match status" value="1"/>
</dbReference>
<evidence type="ECO:0000256" key="3">
    <source>
        <dbReference type="ARBA" id="ARBA00023125"/>
    </source>
</evidence>
<gene>
    <name evidence="6" type="ORF">AT746_15785</name>
</gene>
<dbReference type="GO" id="GO:0003677">
    <property type="term" value="F:DNA binding"/>
    <property type="evidence" value="ECO:0007669"/>
    <property type="project" value="UniProtKB-KW"/>
</dbReference>
<keyword evidence="2" id="KW-0805">Transcription regulation</keyword>
<dbReference type="SUPFAM" id="SSF46785">
    <property type="entry name" value="Winged helix' DNA-binding domain"/>
    <property type="match status" value="1"/>
</dbReference>
<dbReference type="InterPro" id="IPR036388">
    <property type="entry name" value="WH-like_DNA-bd_sf"/>
</dbReference>
<dbReference type="InterPro" id="IPR000847">
    <property type="entry name" value="LysR_HTH_N"/>
</dbReference>
<dbReference type="Proteomes" id="UP000068447">
    <property type="component" value="Chromosome"/>
</dbReference>
<dbReference type="InterPro" id="IPR005119">
    <property type="entry name" value="LysR_subst-bd"/>
</dbReference>
<dbReference type="InterPro" id="IPR036390">
    <property type="entry name" value="WH_DNA-bd_sf"/>
</dbReference>
<dbReference type="Pfam" id="PF00126">
    <property type="entry name" value="HTH_1"/>
    <property type="match status" value="1"/>
</dbReference>
<evidence type="ECO:0000256" key="1">
    <source>
        <dbReference type="ARBA" id="ARBA00009437"/>
    </source>
</evidence>
<dbReference type="STRING" id="1526571.AT746_15785"/>
<dbReference type="SUPFAM" id="SSF53850">
    <property type="entry name" value="Periplasmic binding protein-like II"/>
    <property type="match status" value="1"/>
</dbReference>
<keyword evidence="3" id="KW-0238">DNA-binding</keyword>
<dbReference type="OrthoDB" id="9786526at2"/>
<dbReference type="PROSITE" id="PS50931">
    <property type="entry name" value="HTH_LYSR"/>
    <property type="match status" value="1"/>
</dbReference>
<organism evidence="6 7">
    <name type="scientific">Lacimicrobium alkaliphilum</name>
    <dbReference type="NCBI Taxonomy" id="1526571"/>
    <lineage>
        <taxon>Bacteria</taxon>
        <taxon>Pseudomonadati</taxon>
        <taxon>Pseudomonadota</taxon>
        <taxon>Gammaproteobacteria</taxon>
        <taxon>Alteromonadales</taxon>
        <taxon>Alteromonadaceae</taxon>
        <taxon>Lacimicrobium</taxon>
    </lineage>
</organism>
<comment type="similarity">
    <text evidence="1">Belongs to the LysR transcriptional regulatory family.</text>
</comment>
<dbReference type="EMBL" id="CP013650">
    <property type="protein sequence ID" value="ALS99573.1"/>
    <property type="molecule type" value="Genomic_DNA"/>
</dbReference>
<evidence type="ECO:0000256" key="2">
    <source>
        <dbReference type="ARBA" id="ARBA00023015"/>
    </source>
</evidence>
<feature type="domain" description="HTH lysR-type" evidence="5">
    <location>
        <begin position="1"/>
        <end position="57"/>
    </location>
</feature>
<name>A0A0U3BD28_9ALTE</name>
<dbReference type="AlphaFoldDB" id="A0A0U3BD28"/>
<keyword evidence="7" id="KW-1185">Reference proteome</keyword>
<keyword evidence="4" id="KW-0804">Transcription</keyword>
<reference evidence="6 7" key="1">
    <citation type="submission" date="2015-12" db="EMBL/GenBank/DDBJ databases">
        <title>Complete genome of Lacimicrobium alkaliphilum KCTC 32984.</title>
        <authorList>
            <person name="Kim S.-G."/>
            <person name="Lee Y.-J."/>
        </authorList>
    </citation>
    <scope>NUCLEOTIDE SEQUENCE [LARGE SCALE GENOMIC DNA]</scope>
    <source>
        <strain evidence="6 7">YelD216</strain>
    </source>
</reference>
<dbReference type="InterPro" id="IPR058163">
    <property type="entry name" value="LysR-type_TF_proteobact-type"/>
</dbReference>
<dbReference type="CDD" id="cd08422">
    <property type="entry name" value="PBP2_CrgA_like"/>
    <property type="match status" value="1"/>
</dbReference>
<sequence length="297" mass="33144">MDTNEALFIRIVEAGSLKAAAEQLGTDPSNVSRRIAALEHRLQVRLLQRSTRRSSPTEAGSIYYEGLRRLLDEQQALESKLRGARDTPSGLLKVAAPHDFGSHFIAPVLQEMVRTAPDLQVELILGSQFEDLRAQGIDVAVRIGQLPDSSLICRRLGNVPRVIVASPDYLARKGVPSKPADLRQHDFIFYTRMQQQRQLRFGTGKQAQQLNVRGKLIINSVSAIRKLVEAGEGMHLGPVWAFREGLESGQLVSVLPDYPQQSFPLHALYLSTAYVPAKIRQFIDRLAKRCQDNDFLA</sequence>
<evidence type="ECO:0000259" key="5">
    <source>
        <dbReference type="PROSITE" id="PS50931"/>
    </source>
</evidence>
<dbReference type="RefSeq" id="WP_062482178.1">
    <property type="nucleotide sequence ID" value="NZ_CP013650.1"/>
</dbReference>
<dbReference type="Gene3D" id="3.40.190.290">
    <property type="match status" value="1"/>
</dbReference>
<evidence type="ECO:0000256" key="4">
    <source>
        <dbReference type="ARBA" id="ARBA00023163"/>
    </source>
</evidence>